<dbReference type="InterPro" id="IPR036637">
    <property type="entry name" value="Phosphohistidine_dom_sf"/>
</dbReference>
<accession>A0A411YL00</accession>
<dbReference type="PANTHER" id="PTHR43615">
    <property type="entry name" value="PHOSPHOENOLPYRUVATE SYNTHASE-RELATED"/>
    <property type="match status" value="1"/>
</dbReference>
<evidence type="ECO:0000313" key="5">
    <source>
        <dbReference type="Proteomes" id="UP000291469"/>
    </source>
</evidence>
<dbReference type="EMBL" id="CP036402">
    <property type="protein sequence ID" value="QBI21875.1"/>
    <property type="molecule type" value="Genomic_DNA"/>
</dbReference>
<organism evidence="4 5">
    <name type="scientific">Egibacter rhizosphaerae</name>
    <dbReference type="NCBI Taxonomy" id="1670831"/>
    <lineage>
        <taxon>Bacteria</taxon>
        <taxon>Bacillati</taxon>
        <taxon>Actinomycetota</taxon>
        <taxon>Nitriliruptoria</taxon>
        <taxon>Egibacterales</taxon>
        <taxon>Egibacteraceae</taxon>
        <taxon>Egibacter</taxon>
    </lineage>
</organism>
<dbReference type="Pfam" id="PF00391">
    <property type="entry name" value="PEP-utilizers"/>
    <property type="match status" value="1"/>
</dbReference>
<dbReference type="Pfam" id="PF01326">
    <property type="entry name" value="PPDK_N"/>
    <property type="match status" value="1"/>
</dbReference>
<dbReference type="AlphaFoldDB" id="A0A411YL00"/>
<dbReference type="GO" id="GO:0016301">
    <property type="term" value="F:kinase activity"/>
    <property type="evidence" value="ECO:0007669"/>
    <property type="project" value="UniProtKB-KW"/>
</dbReference>
<name>A0A411YL00_9ACTN</name>
<dbReference type="InterPro" id="IPR002192">
    <property type="entry name" value="PPDK_AMP/ATP-bd"/>
</dbReference>
<gene>
    <name evidence="4" type="ORF">ER308_02780</name>
</gene>
<feature type="domain" description="PEP-utilising enzyme mobile" evidence="2">
    <location>
        <begin position="334"/>
        <end position="403"/>
    </location>
</feature>
<dbReference type="GO" id="GO:0005524">
    <property type="term" value="F:ATP binding"/>
    <property type="evidence" value="ECO:0007669"/>
    <property type="project" value="InterPro"/>
</dbReference>
<evidence type="ECO:0000313" key="4">
    <source>
        <dbReference type="EMBL" id="QBI21875.1"/>
    </source>
</evidence>
<dbReference type="SUPFAM" id="SSF52009">
    <property type="entry name" value="Phosphohistidine domain"/>
    <property type="match status" value="1"/>
</dbReference>
<evidence type="ECO:0000259" key="2">
    <source>
        <dbReference type="Pfam" id="PF00391"/>
    </source>
</evidence>
<dbReference type="PANTHER" id="PTHR43615:SF1">
    <property type="entry name" value="PPDK_N DOMAIN-CONTAINING PROTEIN"/>
    <property type="match status" value="1"/>
</dbReference>
<protein>
    <submittedName>
        <fullName evidence="4">Pyruvate, phosphate dikinase</fullName>
    </submittedName>
</protein>
<dbReference type="OrthoDB" id="9765468at2"/>
<sequence>MFVPLAEATGETCGGKAGVLGVLLRAGLAVPDGFVVPFAVHDAAVRDLAPHTSHRHGLGTLRAAVESRPLPFAVVKALERALEGLGNQPVAVRSSAANEDTSEASAAGQYDSVLAVCGVADVAAAVRTCWASLHSPRATAYRTRFGEDGSGSEDPAIAVIVQRHLDAEVSGVMFTPAGQDEPTAIEASWGLGPSVAAGTVTPDTYHVHPDGTVTCVVADKPTRLDRVGTQLATRAVPRESRQRSTLDEATATTLATLGSNVAATLGAAQDIEWSIADNRLWLLQARPITAAPPAPPPSSAPSGPVTLSGTPASRGTATGTARTVQGPQDFGRIRPGDILICPYTDPAWTPLLRIAAGVVTEAGGALSHAAIVAREHQIPAVLGIPGATTITDGSVVTIDGTAGTVTTTHAGPTPPTR</sequence>
<reference evidence="4 5" key="1">
    <citation type="submission" date="2019-01" db="EMBL/GenBank/DDBJ databases">
        <title>Egibacter rhizosphaerae EGI 80759T.</title>
        <authorList>
            <person name="Chen D.-D."/>
            <person name="Tian Y."/>
            <person name="Jiao J.-Y."/>
            <person name="Zhang X.-T."/>
            <person name="Zhang Y.-G."/>
            <person name="Zhang Y."/>
            <person name="Xiao M."/>
            <person name="Shu W.-S."/>
            <person name="Li W.-J."/>
        </authorList>
    </citation>
    <scope>NUCLEOTIDE SEQUENCE [LARGE SCALE GENOMIC DNA]</scope>
    <source>
        <strain evidence="4 5">EGI 80759</strain>
    </source>
</reference>
<dbReference type="Gene3D" id="3.30.470.20">
    <property type="entry name" value="ATP-grasp fold, B domain"/>
    <property type="match status" value="1"/>
</dbReference>
<feature type="domain" description="Pyruvate phosphate dikinase AMP/ATP-binding" evidence="3">
    <location>
        <begin position="12"/>
        <end position="291"/>
    </location>
</feature>
<dbReference type="Gene3D" id="3.30.1490.20">
    <property type="entry name" value="ATP-grasp fold, A domain"/>
    <property type="match status" value="1"/>
</dbReference>
<proteinExistence type="predicted"/>
<feature type="region of interest" description="Disordered" evidence="1">
    <location>
        <begin position="291"/>
        <end position="329"/>
    </location>
</feature>
<evidence type="ECO:0000256" key="1">
    <source>
        <dbReference type="SAM" id="MobiDB-lite"/>
    </source>
</evidence>
<keyword evidence="5" id="KW-1185">Reference proteome</keyword>
<keyword evidence="4" id="KW-0418">Kinase</keyword>
<dbReference type="SUPFAM" id="SSF56059">
    <property type="entry name" value="Glutathione synthetase ATP-binding domain-like"/>
    <property type="match status" value="1"/>
</dbReference>
<evidence type="ECO:0000259" key="3">
    <source>
        <dbReference type="Pfam" id="PF01326"/>
    </source>
</evidence>
<keyword evidence="4" id="KW-0808">Transferase</keyword>
<keyword evidence="4" id="KW-0670">Pyruvate</keyword>
<dbReference type="InterPro" id="IPR013815">
    <property type="entry name" value="ATP_grasp_subdomain_1"/>
</dbReference>
<feature type="compositionally biased region" description="Low complexity" evidence="1">
    <location>
        <begin position="308"/>
        <end position="323"/>
    </location>
</feature>
<dbReference type="InterPro" id="IPR051549">
    <property type="entry name" value="PEP_Utilizing_Enz"/>
</dbReference>
<dbReference type="KEGG" id="erz:ER308_02780"/>
<dbReference type="Gene3D" id="3.50.30.10">
    <property type="entry name" value="Phosphohistidine domain"/>
    <property type="match status" value="1"/>
</dbReference>
<dbReference type="InterPro" id="IPR008279">
    <property type="entry name" value="PEP-util_enz_mobile_dom"/>
</dbReference>
<dbReference type="Proteomes" id="UP000291469">
    <property type="component" value="Chromosome"/>
</dbReference>